<accession>A0A4P6K4L6</accession>
<sequence>MESTLVKGGQVKEVPAEIKERNAAIVESEFDLDIQVFTPAAVKDGKTPQAIATVWSCSCATCHGGSCWTCSCWPNC</sequence>
<dbReference type="AlphaFoldDB" id="A0A4P6K4L6"/>
<dbReference type="KEGG" id="kbs:EPA93_45695"/>
<dbReference type="Proteomes" id="UP000290365">
    <property type="component" value="Chromosome"/>
</dbReference>
<keyword evidence="2" id="KW-1185">Reference proteome</keyword>
<evidence type="ECO:0000313" key="1">
    <source>
        <dbReference type="EMBL" id="QBD82873.1"/>
    </source>
</evidence>
<dbReference type="EMBL" id="CP035758">
    <property type="protein sequence ID" value="QBD82873.1"/>
    <property type="molecule type" value="Genomic_DNA"/>
</dbReference>
<organism evidence="1 2">
    <name type="scientific">Ktedonosporobacter rubrisoli</name>
    <dbReference type="NCBI Taxonomy" id="2509675"/>
    <lineage>
        <taxon>Bacteria</taxon>
        <taxon>Bacillati</taxon>
        <taxon>Chloroflexota</taxon>
        <taxon>Ktedonobacteria</taxon>
        <taxon>Ktedonobacterales</taxon>
        <taxon>Ktedonosporobacteraceae</taxon>
        <taxon>Ktedonosporobacter</taxon>
    </lineage>
</organism>
<proteinExistence type="predicted"/>
<gene>
    <name evidence="1" type="ORF">EPA93_45695</name>
</gene>
<dbReference type="RefSeq" id="WP_129893942.1">
    <property type="nucleotide sequence ID" value="NZ_CP035758.1"/>
</dbReference>
<reference evidence="1 2" key="1">
    <citation type="submission" date="2019-01" db="EMBL/GenBank/DDBJ databases">
        <title>Ktedonosporobacter rubrisoli SCAWS-G2.</title>
        <authorList>
            <person name="Huang Y."/>
            <person name="Yan B."/>
        </authorList>
    </citation>
    <scope>NUCLEOTIDE SEQUENCE [LARGE SCALE GENOMIC DNA]</scope>
    <source>
        <strain evidence="1 2">SCAWS-G2</strain>
    </source>
</reference>
<dbReference type="NCBIfam" id="NF038155">
    <property type="entry name" value="lanthi_I_FDLD"/>
    <property type="match status" value="1"/>
</dbReference>
<name>A0A4P6K4L6_KTERU</name>
<evidence type="ECO:0000313" key="2">
    <source>
        <dbReference type="Proteomes" id="UP000290365"/>
    </source>
</evidence>
<protein>
    <submittedName>
        <fullName evidence="1">Uncharacterized protein</fullName>
    </submittedName>
</protein>